<dbReference type="Proteomes" id="UP000046393">
    <property type="component" value="Unplaced"/>
</dbReference>
<feature type="region of interest" description="Disordered" evidence="1">
    <location>
        <begin position="40"/>
        <end position="64"/>
    </location>
</feature>
<dbReference type="STRING" id="451379.A0A0N5AFN3"/>
<evidence type="ECO:0000313" key="3">
    <source>
        <dbReference type="WBParaSite" id="SMUV_0000309401-mRNA-1"/>
    </source>
</evidence>
<name>A0A0N5AFN3_9BILA</name>
<protein>
    <submittedName>
        <fullName evidence="3">Secreted protein</fullName>
    </submittedName>
</protein>
<dbReference type="WBParaSite" id="SMUV_0000309401-mRNA-1">
    <property type="protein sequence ID" value="SMUV_0000309401-mRNA-1"/>
    <property type="gene ID" value="SMUV_0000309401"/>
</dbReference>
<organism evidence="2 3">
    <name type="scientific">Syphacia muris</name>
    <dbReference type="NCBI Taxonomy" id="451379"/>
    <lineage>
        <taxon>Eukaryota</taxon>
        <taxon>Metazoa</taxon>
        <taxon>Ecdysozoa</taxon>
        <taxon>Nematoda</taxon>
        <taxon>Chromadorea</taxon>
        <taxon>Rhabditida</taxon>
        <taxon>Spirurina</taxon>
        <taxon>Oxyuridomorpha</taxon>
        <taxon>Oxyuroidea</taxon>
        <taxon>Oxyuridae</taxon>
        <taxon>Syphacia</taxon>
    </lineage>
</organism>
<dbReference type="AlphaFoldDB" id="A0A0N5AFN3"/>
<evidence type="ECO:0000256" key="1">
    <source>
        <dbReference type="SAM" id="MobiDB-lite"/>
    </source>
</evidence>
<sequence>MWTVSSKTFHSWQRVLCCGLCSSAPAKNSSMGRASTALNRPLLPSAQPPPPPHHYLPMATSSAPSTHLATTQAIWKQSKVV</sequence>
<reference evidence="3" key="1">
    <citation type="submission" date="2017-02" db="UniProtKB">
        <authorList>
            <consortium name="WormBaseParasite"/>
        </authorList>
    </citation>
    <scope>IDENTIFICATION</scope>
</reference>
<evidence type="ECO:0000313" key="2">
    <source>
        <dbReference type="Proteomes" id="UP000046393"/>
    </source>
</evidence>
<accession>A0A0N5AFN3</accession>
<keyword evidence="2" id="KW-1185">Reference proteome</keyword>
<proteinExistence type="predicted"/>